<sequence>MLNVFRFLQLGTIPPASSLSPPTQPRPASSSPLRLPASDSVVSGSSDHSITTFSTLSYNTHNLSATSSSDTSAASTAMPSLPSSAEIQHCIDSVYTCVVHRCAETDTLQMSVTDGKRIYAGCTLLSPILSRTRVELLVSAISTIDLFDAVRTSTYPVRMVPYVESHRSTKEHNVEFKGGPSSNSWVSRLVLESARYKPVYVFSMFHASKSASNEAVRLLLFSIELKPVRSEPSALFGIRMTLHATCEELGEQRRTALSLKEAADRAERADAALETLKGDWDRKIAILVEAYAVVLNEKKRELRLAKEKLRNITDATTQNTAAEFRGPPAKRPRHTNPGSGGESQPTETEAETDKTTGGQHEHGVELQEEEADDQNDAGSPLQHESS</sequence>
<feature type="compositionally biased region" description="Basic and acidic residues" evidence="1">
    <location>
        <begin position="351"/>
        <end position="365"/>
    </location>
</feature>
<feature type="region of interest" description="Disordered" evidence="1">
    <location>
        <begin position="314"/>
        <end position="386"/>
    </location>
</feature>
<dbReference type="AlphaFoldDB" id="A0A8K0AGT9"/>
<protein>
    <submittedName>
        <fullName evidence="2">Putative mitochondrial protein</fullName>
    </submittedName>
</protein>
<feature type="compositionally biased region" description="Low complexity" evidence="1">
    <location>
        <begin position="26"/>
        <end position="45"/>
    </location>
</feature>
<accession>A0A8K0AGT9</accession>
<comment type="caution">
    <text evidence="2">The sequence shown here is derived from an EMBL/GenBank/DDBJ whole genome shotgun (WGS) entry which is preliminary data.</text>
</comment>
<feature type="region of interest" description="Disordered" evidence="1">
    <location>
        <begin position="16"/>
        <end position="45"/>
    </location>
</feature>
<evidence type="ECO:0000313" key="2">
    <source>
        <dbReference type="EMBL" id="KAF0852635.1"/>
    </source>
</evidence>
<dbReference type="Proteomes" id="UP000799049">
    <property type="component" value="Unassembled WGS sequence"/>
</dbReference>
<evidence type="ECO:0000256" key="1">
    <source>
        <dbReference type="SAM" id="MobiDB-lite"/>
    </source>
</evidence>
<evidence type="ECO:0000313" key="3">
    <source>
        <dbReference type="Proteomes" id="UP000799049"/>
    </source>
</evidence>
<dbReference type="EMBL" id="VRVR01000024">
    <property type="protein sequence ID" value="KAF0852635.1"/>
    <property type="molecule type" value="Genomic_DNA"/>
</dbReference>
<feature type="compositionally biased region" description="Acidic residues" evidence="1">
    <location>
        <begin position="366"/>
        <end position="375"/>
    </location>
</feature>
<organism evidence="2 3">
    <name type="scientific">Andalucia godoyi</name>
    <name type="common">Flagellate</name>
    <dbReference type="NCBI Taxonomy" id="505711"/>
    <lineage>
        <taxon>Eukaryota</taxon>
        <taxon>Discoba</taxon>
        <taxon>Jakobida</taxon>
        <taxon>Andalucina</taxon>
        <taxon>Andaluciidae</taxon>
        <taxon>Andalucia</taxon>
    </lineage>
</organism>
<reference evidence="2" key="1">
    <citation type="submission" date="2019-09" db="EMBL/GenBank/DDBJ databases">
        <title>The Mitochondrial Proteome of the Jakobid, Andalucia godoyi, a Protist With the Most Gene-Rich and Bacteria-Like Mitochondrial Genome.</title>
        <authorList>
            <person name="Gray M.W."/>
            <person name="Burger G."/>
            <person name="Derelle R."/>
            <person name="Klimes V."/>
            <person name="Leger M."/>
            <person name="Sarrasin M."/>
            <person name="Vlcek C."/>
            <person name="Roger A.J."/>
            <person name="Elias M."/>
            <person name="Lang B.F."/>
        </authorList>
    </citation>
    <scope>NUCLEOTIDE SEQUENCE</scope>
    <source>
        <strain evidence="2">And28</strain>
    </source>
</reference>
<gene>
    <name evidence="2" type="ORF">ANDGO_08149</name>
</gene>
<name>A0A8K0AGT9_ANDGO</name>
<proteinExistence type="predicted"/>
<keyword evidence="3" id="KW-1185">Reference proteome</keyword>